<organism evidence="1 2">
    <name type="scientific">Panicum virgatum</name>
    <name type="common">Blackwell switchgrass</name>
    <dbReference type="NCBI Taxonomy" id="38727"/>
    <lineage>
        <taxon>Eukaryota</taxon>
        <taxon>Viridiplantae</taxon>
        <taxon>Streptophyta</taxon>
        <taxon>Embryophyta</taxon>
        <taxon>Tracheophyta</taxon>
        <taxon>Spermatophyta</taxon>
        <taxon>Magnoliopsida</taxon>
        <taxon>Liliopsida</taxon>
        <taxon>Poales</taxon>
        <taxon>Poaceae</taxon>
        <taxon>PACMAD clade</taxon>
        <taxon>Panicoideae</taxon>
        <taxon>Panicodae</taxon>
        <taxon>Paniceae</taxon>
        <taxon>Panicinae</taxon>
        <taxon>Panicum</taxon>
        <taxon>Panicum sect. Hiantes</taxon>
    </lineage>
</organism>
<dbReference type="AlphaFoldDB" id="A0A8T0NKD6"/>
<dbReference type="EMBL" id="CM029053">
    <property type="protein sequence ID" value="KAG2547304.1"/>
    <property type="molecule type" value="Genomic_DNA"/>
</dbReference>
<reference evidence="1" key="1">
    <citation type="submission" date="2020-05" db="EMBL/GenBank/DDBJ databases">
        <title>WGS assembly of Panicum virgatum.</title>
        <authorList>
            <person name="Lovell J.T."/>
            <person name="Jenkins J."/>
            <person name="Shu S."/>
            <person name="Juenger T.E."/>
            <person name="Schmutz J."/>
        </authorList>
    </citation>
    <scope>NUCLEOTIDE SEQUENCE</scope>
    <source>
        <strain evidence="1">AP13</strain>
    </source>
</reference>
<accession>A0A8T0NKD6</accession>
<evidence type="ECO:0000313" key="1">
    <source>
        <dbReference type="EMBL" id="KAG2547304.1"/>
    </source>
</evidence>
<evidence type="ECO:0000313" key="2">
    <source>
        <dbReference type="Proteomes" id="UP000823388"/>
    </source>
</evidence>
<protein>
    <submittedName>
        <fullName evidence="1">Uncharacterized protein</fullName>
    </submittedName>
</protein>
<dbReference type="Proteomes" id="UP000823388">
    <property type="component" value="Chromosome 9K"/>
</dbReference>
<comment type="caution">
    <text evidence="1">The sequence shown here is derived from an EMBL/GenBank/DDBJ whole genome shotgun (WGS) entry which is preliminary data.</text>
</comment>
<sequence>MLDVQTIAGNLHISVHGLNVFIAEKVCRCIASELKQAESGGSVTPGDEAHMWI</sequence>
<proteinExistence type="predicted"/>
<gene>
    <name evidence="1" type="ORF">PVAP13_9KG059800</name>
</gene>
<keyword evidence="2" id="KW-1185">Reference proteome</keyword>
<name>A0A8T0NKD6_PANVG</name>